<protein>
    <recommendedName>
        <fullName evidence="3">Lipoprotein</fullName>
    </recommendedName>
</protein>
<dbReference type="EMBL" id="BAJS01000003">
    <property type="protein sequence ID" value="GAK35859.1"/>
    <property type="molecule type" value="Genomic_DNA"/>
</dbReference>
<dbReference type="STRING" id="1121097.GCA_000428125_00647"/>
<reference evidence="1 2" key="1">
    <citation type="journal article" date="2015" name="Microbes Environ.">
        <title>Distribution and evolution of nitrogen fixation genes in the phylum bacteroidetes.</title>
        <authorList>
            <person name="Inoue J."/>
            <person name="Oshima K."/>
            <person name="Suda W."/>
            <person name="Sakamoto M."/>
            <person name="Iino T."/>
            <person name="Noda S."/>
            <person name="Hongoh Y."/>
            <person name="Hattori M."/>
            <person name="Ohkuma M."/>
        </authorList>
    </citation>
    <scope>NUCLEOTIDE SEQUENCE [LARGE SCALE GENOMIC DNA]</scope>
    <source>
        <strain evidence="1 2">JCM 15093</strain>
    </source>
</reference>
<keyword evidence="2" id="KW-1185">Reference proteome</keyword>
<comment type="caution">
    <text evidence="1">The sequence shown here is derived from an EMBL/GenBank/DDBJ whole genome shotgun (WGS) entry which is preliminary data.</text>
</comment>
<evidence type="ECO:0000313" key="1">
    <source>
        <dbReference type="EMBL" id="GAK35859.1"/>
    </source>
</evidence>
<gene>
    <name evidence="1" type="ORF">JCM15093_986</name>
</gene>
<dbReference type="RefSeq" id="WP_024995912.1">
    <property type="nucleotide sequence ID" value="NZ_ATZI01000001.1"/>
</dbReference>
<evidence type="ECO:0000313" key="2">
    <source>
        <dbReference type="Proteomes" id="UP000027601"/>
    </source>
</evidence>
<name>A0A069D6N1_9BACE</name>
<sequence length="269" mass="28955">MNKIIYIFLIAFGAILASCEPETIEGSTAQAFSGELDATCELEIINGKAANMAILNCKSPVTCQWTDGISKLASNSGKIQLMGTGNQKITLTAMDQTGEIVTKEFTVNVQELAYPVPEIYGLLFDGSEKVWKWADGSCFGNGGFYDGAAGPQWWTMGADGVEGQFAGEGNSATMTFTMSGKQIKLSNGKTGTLDFSTGDAVFGNWYGTLTSSCGVLGGYALNETYIAKGSQIKKYQIISLTDDKMVLSWSEDANMSSWSTGWFWVFKSE</sequence>
<proteinExistence type="predicted"/>
<dbReference type="Proteomes" id="UP000027601">
    <property type="component" value="Unassembled WGS sequence"/>
</dbReference>
<accession>A0A069D6N1</accession>
<evidence type="ECO:0008006" key="3">
    <source>
        <dbReference type="Google" id="ProtNLM"/>
    </source>
</evidence>
<dbReference type="eggNOG" id="ENOG5032QUV">
    <property type="taxonomic scope" value="Bacteria"/>
</dbReference>
<dbReference type="OrthoDB" id="646668at2"/>
<organism evidence="1 2">
    <name type="scientific">Bacteroides graminisolvens DSM 19988 = JCM 15093</name>
    <dbReference type="NCBI Taxonomy" id="1121097"/>
    <lineage>
        <taxon>Bacteria</taxon>
        <taxon>Pseudomonadati</taxon>
        <taxon>Bacteroidota</taxon>
        <taxon>Bacteroidia</taxon>
        <taxon>Bacteroidales</taxon>
        <taxon>Bacteroidaceae</taxon>
        <taxon>Bacteroides</taxon>
    </lineage>
</organism>
<dbReference type="AlphaFoldDB" id="A0A069D6N1"/>
<dbReference type="PROSITE" id="PS51257">
    <property type="entry name" value="PROKAR_LIPOPROTEIN"/>
    <property type="match status" value="1"/>
</dbReference>